<dbReference type="PROSITE" id="PS50082">
    <property type="entry name" value="WD_REPEATS_2"/>
    <property type="match status" value="1"/>
</dbReference>
<dbReference type="InterPro" id="IPR015943">
    <property type="entry name" value="WD40/YVTN_repeat-like_dom_sf"/>
</dbReference>
<evidence type="ECO:0000256" key="2">
    <source>
        <dbReference type="ARBA" id="ARBA00022737"/>
    </source>
</evidence>
<dbReference type="InterPro" id="IPR011993">
    <property type="entry name" value="PH-like_dom_sf"/>
</dbReference>
<feature type="repeat" description="WD" evidence="3">
    <location>
        <begin position="1829"/>
        <end position="1870"/>
    </location>
</feature>
<evidence type="ECO:0000313" key="6">
    <source>
        <dbReference type="EMBL" id="KAF5354041.1"/>
    </source>
</evidence>
<comment type="caution">
    <text evidence="6">The sequence shown here is derived from an EMBL/GenBank/DDBJ whole genome shotgun (WGS) entry which is preliminary data.</text>
</comment>
<organism evidence="6 7">
    <name type="scientific">Leucocoprinus leucothites</name>
    <dbReference type="NCBI Taxonomy" id="201217"/>
    <lineage>
        <taxon>Eukaryota</taxon>
        <taxon>Fungi</taxon>
        <taxon>Dikarya</taxon>
        <taxon>Basidiomycota</taxon>
        <taxon>Agaricomycotina</taxon>
        <taxon>Agaricomycetes</taxon>
        <taxon>Agaricomycetidae</taxon>
        <taxon>Agaricales</taxon>
        <taxon>Agaricineae</taxon>
        <taxon>Agaricaceae</taxon>
        <taxon>Leucocoprinus</taxon>
    </lineage>
</organism>
<dbReference type="InterPro" id="IPR036372">
    <property type="entry name" value="BEACH_dom_sf"/>
</dbReference>
<gene>
    <name evidence="6" type="ORF">D9756_006953</name>
</gene>
<dbReference type="InterPro" id="IPR023362">
    <property type="entry name" value="PH-BEACH_dom"/>
</dbReference>
<dbReference type="PROSITE" id="PS00678">
    <property type="entry name" value="WD_REPEATS_1"/>
    <property type="match status" value="1"/>
</dbReference>
<evidence type="ECO:0000259" key="5">
    <source>
        <dbReference type="PROSITE" id="PS51783"/>
    </source>
</evidence>
<dbReference type="Gene3D" id="1.10.1540.10">
    <property type="entry name" value="BEACH domain"/>
    <property type="match status" value="1"/>
</dbReference>
<dbReference type="Pfam" id="PF02138">
    <property type="entry name" value="Beach"/>
    <property type="match status" value="1"/>
</dbReference>
<dbReference type="SUPFAM" id="SSF81837">
    <property type="entry name" value="BEACH domain"/>
    <property type="match status" value="1"/>
</dbReference>
<dbReference type="Pfam" id="PF13385">
    <property type="entry name" value="Laminin_G_3"/>
    <property type="match status" value="1"/>
</dbReference>
<evidence type="ECO:0000256" key="1">
    <source>
        <dbReference type="ARBA" id="ARBA00022574"/>
    </source>
</evidence>
<protein>
    <recommendedName>
        <fullName evidence="8">Beach-domain-containing protein</fullName>
    </recommendedName>
</protein>
<dbReference type="OrthoDB" id="26681at2759"/>
<dbReference type="SUPFAM" id="SSF49899">
    <property type="entry name" value="Concanavalin A-like lectins/glucanases"/>
    <property type="match status" value="1"/>
</dbReference>
<evidence type="ECO:0000313" key="7">
    <source>
        <dbReference type="Proteomes" id="UP000559027"/>
    </source>
</evidence>
<keyword evidence="1 3" id="KW-0853">WD repeat</keyword>
<dbReference type="PANTHER" id="PTHR46108">
    <property type="entry name" value="BLUE CHEESE"/>
    <property type="match status" value="1"/>
</dbReference>
<reference evidence="6 7" key="1">
    <citation type="journal article" date="2020" name="ISME J.">
        <title>Uncovering the hidden diversity of litter-decomposition mechanisms in mushroom-forming fungi.</title>
        <authorList>
            <person name="Floudas D."/>
            <person name="Bentzer J."/>
            <person name="Ahren D."/>
            <person name="Johansson T."/>
            <person name="Persson P."/>
            <person name="Tunlid A."/>
        </authorList>
    </citation>
    <scope>NUCLEOTIDE SEQUENCE [LARGE SCALE GENOMIC DNA]</scope>
    <source>
        <strain evidence="6 7">CBS 146.42</strain>
    </source>
</reference>
<dbReference type="SMART" id="SM01026">
    <property type="entry name" value="Beach"/>
    <property type="match status" value="1"/>
</dbReference>
<keyword evidence="7" id="KW-1185">Reference proteome</keyword>
<dbReference type="Gene3D" id="2.30.29.30">
    <property type="entry name" value="Pleckstrin-homology domain (PH domain)/Phosphotyrosine-binding domain (PTB)"/>
    <property type="match status" value="1"/>
</dbReference>
<accession>A0A8H5FYN1</accession>
<evidence type="ECO:0008006" key="8">
    <source>
        <dbReference type="Google" id="ProtNLM"/>
    </source>
</evidence>
<dbReference type="Proteomes" id="UP000559027">
    <property type="component" value="Unassembled WGS sequence"/>
</dbReference>
<keyword evidence="2" id="KW-0677">Repeat</keyword>
<dbReference type="SMART" id="SM00320">
    <property type="entry name" value="WD40"/>
    <property type="match status" value="4"/>
</dbReference>
<dbReference type="InterPro" id="IPR046851">
    <property type="entry name" value="NBCH_WD40"/>
</dbReference>
<proteinExistence type="predicted"/>
<dbReference type="InterPro" id="IPR001680">
    <property type="entry name" value="WD40_rpt"/>
</dbReference>
<dbReference type="Gene3D" id="2.130.10.10">
    <property type="entry name" value="YVTN repeat-like/Quinoprotein amine dehydrogenase"/>
    <property type="match status" value="1"/>
</dbReference>
<dbReference type="SUPFAM" id="SSF50978">
    <property type="entry name" value="WD40 repeat-like"/>
    <property type="match status" value="1"/>
</dbReference>
<dbReference type="PROSITE" id="PS50294">
    <property type="entry name" value="WD_REPEATS_REGION"/>
    <property type="match status" value="1"/>
</dbReference>
<dbReference type="PROSITE" id="PS51783">
    <property type="entry name" value="PH_BEACH"/>
    <property type="match status" value="1"/>
</dbReference>
<feature type="domain" description="BEACH-type PH" evidence="5">
    <location>
        <begin position="1284"/>
        <end position="1406"/>
    </location>
</feature>
<dbReference type="Pfam" id="PF20426">
    <property type="entry name" value="NBCH_WD40"/>
    <property type="match status" value="1"/>
</dbReference>
<dbReference type="PROSITE" id="PS50197">
    <property type="entry name" value="BEACH"/>
    <property type="match status" value="1"/>
</dbReference>
<dbReference type="InterPro" id="IPR000409">
    <property type="entry name" value="BEACH_dom"/>
</dbReference>
<evidence type="ECO:0000256" key="3">
    <source>
        <dbReference type="PROSITE-ProRule" id="PRU00221"/>
    </source>
</evidence>
<dbReference type="PANTHER" id="PTHR46108:SF4">
    <property type="entry name" value="BLUE CHEESE"/>
    <property type="match status" value="1"/>
</dbReference>
<dbReference type="InterPro" id="IPR051944">
    <property type="entry name" value="BEACH_domain_protein"/>
</dbReference>
<dbReference type="CDD" id="cd06071">
    <property type="entry name" value="Beach"/>
    <property type="match status" value="1"/>
</dbReference>
<dbReference type="InterPro" id="IPR036322">
    <property type="entry name" value="WD40_repeat_dom_sf"/>
</dbReference>
<dbReference type="EMBL" id="JAACJO010000009">
    <property type="protein sequence ID" value="KAF5354041.1"/>
    <property type="molecule type" value="Genomic_DNA"/>
</dbReference>
<feature type="domain" description="BEACH" evidence="4">
    <location>
        <begin position="1396"/>
        <end position="1685"/>
    </location>
</feature>
<dbReference type="Gene3D" id="2.60.120.200">
    <property type="match status" value="1"/>
</dbReference>
<dbReference type="SUPFAM" id="SSF50729">
    <property type="entry name" value="PH domain-like"/>
    <property type="match status" value="1"/>
</dbReference>
<name>A0A8H5FYN1_9AGAR</name>
<dbReference type="InterPro" id="IPR013320">
    <property type="entry name" value="ConA-like_dom_sf"/>
</dbReference>
<dbReference type="Pfam" id="PF23295">
    <property type="entry name" value="Arm_4"/>
    <property type="match status" value="1"/>
</dbReference>
<sequence>MLRTFLTPLRARFDVSPRLPPQNASNMQQDERTPEDFARDVLVELMRNSVEELKQVEGFEERMKILEEIHRIMMQSSYTKSVFREMDGFVCLYNVLSTLREVGSSSKDHVGARPLKLARLALEVLSDATFEQDENLKYYQREVGYEPLSMALEGLPTDIETTTTTLGLLFSFMVHDFAMDGLFSSLYNADIDAVDDVLAKYDPHLQLIYHPPVLSLLWHFHQRVWTRPSLRFGFSRVLGRLASARHRNLAVMSNGGLVLPILDHFRSSRGDTGVLEKERHAWQKLLRRLLELGADPAHARAILQKTVQGGDVLDAEMLDLIRYGMKSRWVDHFSMESAAGMKILDHEGKSLPSTGITFTAWIFLSQMPTQSPLTLFNASIDSKPVLALLIRSDGKFELSTSGHDSVIFSKATLRKSRWIHVALVYHPSRSSNPSIRLFVDGVIQDGVNWAYPKTEAKAQAIVYTIGGCQSTESPSWCLSSVSLLATPIFDELIRFIHHLGPRYVGNFQDSALIKFLTYEASTSLNMFLAAIGSKNPSRVDDSPILGAVRQGMGLNESQIVFSINATSPPRTGIADKLSMVGSVASAQMQGDVYVVKAACFDNSLWTIGGAAVALRLVQLAQSPHELSRTLSILTDSLKNSWQNSEDMERLRGYEILADTLRRKSRHINLTSFEILFEFLGISPRSPEQSTIVNLGAYRALALDFELWSRTPKEIQTVYFDHFSTLLETSRFKTFNAMQRLSKLNLVRKLVFVLQTDWFTAEMTRQLVHTLDIVCRADFSRDGAIKPVVSYLAANLHEELVPAGSPGSTFSRIDFSTSRGKSEQVLQSLVSILSVKEYYNKFVASLPLTRICLLLLGNSPSPAVATQILRLLNISIGFSTSFIRKFELVSGWNVLKTVLPFSWDAEVNDTAFALLIGREEVSGSQPEGSIRCSQILPTILAALQSGLSTVASVAHASENSDTRSIQLSVPSSASDLGSRAVTPSPDQAATMETLTEELLNLHSTVTQFRSAFQSHNTTQLFVDAYKTFVKTLADLPEINATALRILEKLTHFGLALALDSAVAGSQKREILDVIPTAEGILNPNTKQTAIDPSLVTDTRTIRQRIASARFSLQVGERTIIKIVTRIGEWRKTIQASERKRLRKSILDLRETRRQVSQLQDWTELLTSERGLWPTPENRLWRLDETEGPNRIRFVVFKFALAGADRYSNLRKKLEAEVGKSTSSRADVGGVSNRDIQAPEIEANQNATEIPPWAESYEISSTEVDEPTLSEDVVDDKLRRVRHELEPGDVIDAVATVARVAGVDSSPGLLIIGRTHLYMLDGVVENDDGEIIDAHDAPKRLVFVPGSILELNGRQRAQRWFHNQVAAYSEKSFLLRDVALEIYFKDSRSLLIVFLDRKHRAEANHRLSNIINKNALQYPSTPGCYHLESSFGKDPNDATQYPVFPWVLKDYTSETLDLASPSSYRDLSKPMGALTSARMEAAKMRYENLESVGEKPFHFGTHFSSSMIVCHFLIRLAPFTNMFKTLQGGDWDLPDRLFSDIARAYESAAHDIRGDVRELIPEFFTCPEFLENTANHDFGVQQSTGERIHDVKLPPWAKGDPLLFVTLHRKALESDYVSERLPAWIDLIWGCKQNDPASLNVFHPLSYEGAINLDEITDELEKEATVGIIHNFGQTPRKLFTGPHPERYNHGLSTLPLGTLHGIEEDSQLLTQGTRCFRDLGPSTPVEELLLDPLGDKAIPCPQGYLTNPLYPHEQIQWGPEKREIRVLVDHKVVQVIENACCTCAAFVDSEHLVTGLSDHTVREWKLQRNLGATSSSNMSGKLVMSLTHIMRIHTDDVTCIVASRTWSIIVSGSRDGSAAIWELNRGGYVRSIWHPPRTDGETAINFVAINESTGYIASCSNLTLCLHTINGRPIATLDLTTLPSYYSPLVPSITSLAFHEREYSHLGILGTGATDGTITLWTWKHESSEVEDTHTEVLPRWVFVEVRRLKARNLISGRPPCITALKFSGEKLFHGEETGKCFAWALPDSD</sequence>
<dbReference type="Pfam" id="PF15787">
    <property type="entry name" value="DUF4704"/>
    <property type="match status" value="1"/>
</dbReference>
<evidence type="ECO:0000259" key="4">
    <source>
        <dbReference type="PROSITE" id="PS50197"/>
    </source>
</evidence>
<dbReference type="InterPro" id="IPR056252">
    <property type="entry name" value="Alfy-like_Arm-like"/>
</dbReference>
<dbReference type="InterPro" id="IPR019775">
    <property type="entry name" value="WD40_repeat_CS"/>
</dbReference>
<dbReference type="InterPro" id="IPR031570">
    <property type="entry name" value="NBEA/BDCP_DUF4704"/>
</dbReference>